<evidence type="ECO:0000313" key="4">
    <source>
        <dbReference type="Proteomes" id="UP000736335"/>
    </source>
</evidence>
<protein>
    <submittedName>
        <fullName evidence="3">Uncharacterized protein</fullName>
    </submittedName>
</protein>
<keyword evidence="4" id="KW-1185">Reference proteome</keyword>
<evidence type="ECO:0000256" key="2">
    <source>
        <dbReference type="SAM" id="MobiDB-lite"/>
    </source>
</evidence>
<sequence length="833" mass="90872">MSSGSYFPTHPLQPQDSESSFVTTTDNLEPPHPRTPESPLTLSLRDASATIGDLTSAMAEFSRMPGPPLPDNLSCCCGKDECANHQAWMESKVKLESRLILCAEVGQALLQRHEAYVHRHPRTDDVNTRLHSEVDELRSHNASLEKRLAKALVNNEVSEASNNVVLQELQDTRSNLSRLTTQHAKCAGLESRLARVTMEKEDIQQERDSSNQRSRVAEARIISLRDRVSRLQEQLTTLHTELDQQRNHRLELSEEISQGARSQLEAWLGSKAEPNTPITPTDEVTKVLETLVTDNEMLKRDGEELQRLLSESREDFRALQEELDELRASENRIYSRHRSASAKSSMQLPPLSLAPLSPRSTRSYSGGAGFTRLGKRAVSAERNQYGHEPPTPSSDRDPASPDPWGRNTQIDGFFTPSRPPMELDGETVAATPANRRSLLLLTRSRGVQTDPHPHSRSSLAPSPSAAFDNLLSVDGRSESSSVTDSVPSALSSVLERASALLHRLILSDALTLTSRLKRQHLAGDVSHLSRSTVGSIVSEAALLRSNFRSLLEDDRIVTVCTRKDLRALFNFLKDAFNELGELRTTLNDIVLDPSIAPKFSEAVMNPSKGLAEKGAVGGAAGWIAPIVKLFQGGDEKPSASNASSQGLLRSNSRERTSATQRPTPRVVPKLSPALSASTTTVNVEFQSGSAGRAITSTRSAHPSSSDAANRGVQQISEEEMRVRTSASVMGIFAGAPQPISPQDPWIVIPTPSRKPPSPLPGLGSGTLTVGRNTLRVNSQLSRVVDAVVDVQSPTVAATYSDYQATLAHRGLRPRGLSDSTIHTTFLNHADDQP</sequence>
<gene>
    <name evidence="3" type="ORF">BJ322DRAFT_1129013</name>
</gene>
<feature type="coiled-coil region" evidence="1">
    <location>
        <begin position="186"/>
        <end position="248"/>
    </location>
</feature>
<name>A0A9P6H7S3_9AGAM</name>
<dbReference type="Proteomes" id="UP000736335">
    <property type="component" value="Unassembled WGS sequence"/>
</dbReference>
<evidence type="ECO:0000313" key="3">
    <source>
        <dbReference type="EMBL" id="KAF9779994.1"/>
    </source>
</evidence>
<organism evidence="3 4">
    <name type="scientific">Thelephora terrestris</name>
    <dbReference type="NCBI Taxonomy" id="56493"/>
    <lineage>
        <taxon>Eukaryota</taxon>
        <taxon>Fungi</taxon>
        <taxon>Dikarya</taxon>
        <taxon>Basidiomycota</taxon>
        <taxon>Agaricomycotina</taxon>
        <taxon>Agaricomycetes</taxon>
        <taxon>Thelephorales</taxon>
        <taxon>Thelephoraceae</taxon>
        <taxon>Thelephora</taxon>
    </lineage>
</organism>
<accession>A0A9P6H7S3</accession>
<feature type="coiled-coil region" evidence="1">
    <location>
        <begin position="127"/>
        <end position="154"/>
    </location>
</feature>
<feature type="compositionally biased region" description="Polar residues" evidence="2">
    <location>
        <begin position="1"/>
        <end position="27"/>
    </location>
</feature>
<evidence type="ECO:0000256" key="1">
    <source>
        <dbReference type="SAM" id="Coils"/>
    </source>
</evidence>
<feature type="region of interest" description="Disordered" evidence="2">
    <location>
        <begin position="338"/>
        <end position="433"/>
    </location>
</feature>
<feature type="compositionally biased region" description="Polar residues" evidence="2">
    <location>
        <begin position="638"/>
        <end position="650"/>
    </location>
</feature>
<feature type="non-terminal residue" evidence="3">
    <location>
        <position position="1"/>
    </location>
</feature>
<reference evidence="3" key="2">
    <citation type="submission" date="2020-11" db="EMBL/GenBank/DDBJ databases">
        <authorList>
            <consortium name="DOE Joint Genome Institute"/>
            <person name="Kuo A."/>
            <person name="Miyauchi S."/>
            <person name="Kiss E."/>
            <person name="Drula E."/>
            <person name="Kohler A."/>
            <person name="Sanchez-Garcia M."/>
            <person name="Andreopoulos B."/>
            <person name="Barry K.W."/>
            <person name="Bonito G."/>
            <person name="Buee M."/>
            <person name="Carver A."/>
            <person name="Chen C."/>
            <person name="Cichocki N."/>
            <person name="Clum A."/>
            <person name="Culley D."/>
            <person name="Crous P.W."/>
            <person name="Fauchery L."/>
            <person name="Girlanda M."/>
            <person name="Hayes R."/>
            <person name="Keri Z."/>
            <person name="Labutti K."/>
            <person name="Lipzen A."/>
            <person name="Lombard V."/>
            <person name="Magnuson J."/>
            <person name="Maillard F."/>
            <person name="Morin E."/>
            <person name="Murat C."/>
            <person name="Nolan M."/>
            <person name="Ohm R."/>
            <person name="Pangilinan J."/>
            <person name="Pereira M."/>
            <person name="Perotto S."/>
            <person name="Peter M."/>
            <person name="Riley R."/>
            <person name="Sitrit Y."/>
            <person name="Stielow B."/>
            <person name="Szollosi G."/>
            <person name="Zifcakova L."/>
            <person name="Stursova M."/>
            <person name="Spatafora J.W."/>
            <person name="Tedersoo L."/>
            <person name="Vaario L.-M."/>
            <person name="Yamada A."/>
            <person name="Yan M."/>
            <person name="Wang P."/>
            <person name="Xu J."/>
            <person name="Bruns T."/>
            <person name="Baldrian P."/>
            <person name="Vilgalys R."/>
            <person name="Henrissat B."/>
            <person name="Grigoriev I.V."/>
            <person name="Hibbett D."/>
            <person name="Nagy L.G."/>
            <person name="Martin F.M."/>
        </authorList>
    </citation>
    <scope>NUCLEOTIDE SEQUENCE</scope>
    <source>
        <strain evidence="3">UH-Tt-Lm1</strain>
    </source>
</reference>
<feature type="coiled-coil region" evidence="1">
    <location>
        <begin position="295"/>
        <end position="329"/>
    </location>
</feature>
<feature type="region of interest" description="Disordered" evidence="2">
    <location>
        <begin position="1"/>
        <end position="42"/>
    </location>
</feature>
<reference evidence="3" key="1">
    <citation type="journal article" date="2020" name="Nat. Commun.">
        <title>Large-scale genome sequencing of mycorrhizal fungi provides insights into the early evolution of symbiotic traits.</title>
        <authorList>
            <person name="Miyauchi S."/>
            <person name="Kiss E."/>
            <person name="Kuo A."/>
            <person name="Drula E."/>
            <person name="Kohler A."/>
            <person name="Sanchez-Garcia M."/>
            <person name="Morin E."/>
            <person name="Andreopoulos B."/>
            <person name="Barry K.W."/>
            <person name="Bonito G."/>
            <person name="Buee M."/>
            <person name="Carver A."/>
            <person name="Chen C."/>
            <person name="Cichocki N."/>
            <person name="Clum A."/>
            <person name="Culley D."/>
            <person name="Crous P.W."/>
            <person name="Fauchery L."/>
            <person name="Girlanda M."/>
            <person name="Hayes R.D."/>
            <person name="Keri Z."/>
            <person name="LaButti K."/>
            <person name="Lipzen A."/>
            <person name="Lombard V."/>
            <person name="Magnuson J."/>
            <person name="Maillard F."/>
            <person name="Murat C."/>
            <person name="Nolan M."/>
            <person name="Ohm R.A."/>
            <person name="Pangilinan J."/>
            <person name="Pereira M.F."/>
            <person name="Perotto S."/>
            <person name="Peter M."/>
            <person name="Pfister S."/>
            <person name="Riley R."/>
            <person name="Sitrit Y."/>
            <person name="Stielow J.B."/>
            <person name="Szollosi G."/>
            <person name="Zifcakova L."/>
            <person name="Stursova M."/>
            <person name="Spatafora J.W."/>
            <person name="Tedersoo L."/>
            <person name="Vaario L.M."/>
            <person name="Yamada A."/>
            <person name="Yan M."/>
            <person name="Wang P."/>
            <person name="Xu J."/>
            <person name="Bruns T."/>
            <person name="Baldrian P."/>
            <person name="Vilgalys R."/>
            <person name="Dunand C."/>
            <person name="Henrissat B."/>
            <person name="Grigoriev I.V."/>
            <person name="Hibbett D."/>
            <person name="Nagy L.G."/>
            <person name="Martin F.M."/>
        </authorList>
    </citation>
    <scope>NUCLEOTIDE SEQUENCE</scope>
    <source>
        <strain evidence="3">UH-Tt-Lm1</strain>
    </source>
</reference>
<dbReference type="EMBL" id="WIUZ02000017">
    <property type="protein sequence ID" value="KAF9779994.1"/>
    <property type="molecule type" value="Genomic_DNA"/>
</dbReference>
<feature type="region of interest" description="Disordered" evidence="2">
    <location>
        <begin position="634"/>
        <end position="714"/>
    </location>
</feature>
<comment type="caution">
    <text evidence="3">The sequence shown here is derived from an EMBL/GenBank/DDBJ whole genome shotgun (WGS) entry which is preliminary data.</text>
</comment>
<dbReference type="OrthoDB" id="4088568at2759"/>
<dbReference type="AlphaFoldDB" id="A0A9P6H7S3"/>
<feature type="compositionally biased region" description="Low complexity" evidence="2">
    <location>
        <begin position="344"/>
        <end position="358"/>
    </location>
</feature>
<proteinExistence type="predicted"/>
<keyword evidence="1" id="KW-0175">Coiled coil</keyword>
<feature type="compositionally biased region" description="Polar residues" evidence="2">
    <location>
        <begin position="674"/>
        <end position="714"/>
    </location>
</feature>